<evidence type="ECO:0000256" key="5">
    <source>
        <dbReference type="ARBA" id="ARBA00023157"/>
    </source>
</evidence>
<feature type="region of interest" description="Disordered" evidence="6">
    <location>
        <begin position="811"/>
        <end position="886"/>
    </location>
</feature>
<feature type="domain" description="Ig-like" evidence="8">
    <location>
        <begin position="129"/>
        <end position="241"/>
    </location>
</feature>
<dbReference type="EMBL" id="HBUE01331876">
    <property type="protein sequence ID" value="CAG6593752.1"/>
    <property type="molecule type" value="Transcribed_RNA"/>
</dbReference>
<evidence type="ECO:0000313" key="10">
    <source>
        <dbReference type="EMBL" id="CAG6496153.1"/>
    </source>
</evidence>
<dbReference type="InterPro" id="IPR013162">
    <property type="entry name" value="CD80_C2-set"/>
</dbReference>
<keyword evidence="4 7" id="KW-0472">Membrane</keyword>
<dbReference type="InterPro" id="IPR003598">
    <property type="entry name" value="Ig_sub2"/>
</dbReference>
<dbReference type="CDD" id="cd00063">
    <property type="entry name" value="FN3"/>
    <property type="match status" value="1"/>
</dbReference>
<dbReference type="InterPro" id="IPR013783">
    <property type="entry name" value="Ig-like_fold"/>
</dbReference>
<feature type="region of interest" description="Disordered" evidence="6">
    <location>
        <begin position="1"/>
        <end position="75"/>
    </location>
</feature>
<dbReference type="Pfam" id="PF08205">
    <property type="entry name" value="C2-set_2"/>
    <property type="match status" value="1"/>
</dbReference>
<keyword evidence="5" id="KW-1015">Disulfide bond</keyword>
<sequence length="1029" mass="113457">MTFCRQREGRQGLAMFEVKRKKKSRKKQGMLLPTDGNRAQRKTVTESTGSWKGTRRRTSGSSSSSRSSNDSDKVLNKPRLVQSLVSSVRTEMMKRTAVLLALVALVTTFPASAGSYTDTEDLINELDRPIPITTVSGVLGKQASLPCDIRPLERDDAVYMVLWFKEEDNEPLYNFDIRGRQVAQARLFSSEKYFGKRAFFRATSHPAQLLVDDLRLADEGVYRCRVDFRNSPTRNVKINFTVVVPPDRPVIYDSRRQVKTNIVEPYSEGSDIQLICEVKGGRPRPNVTWYLDNTVIDESYEVRSDGTTVNHLSYPNIGRQHLDARLMCVASNTNLTPPNNKVVVLDVNLKPVAVHVLFKERHVSAGKRYDIECKSSGSRPEAVISWWKSGKLLKRMNKNFSETGNQSLSVLSFTPVVEDDGKYLTCRAENPLIQDSGIEDKLRLSVHYTPIVTLKMGSSLNPDDIKEGDDIYFDCHIQSNPKPYKLAWYHNGNELHHNVTAGIILSDHSLALQGVSRNMAGEYTCIATNTEGRGASKGEPLRVHYAPVCGTDREELLGALKHETLQLKCEVDASPPAESFHWTFNSSGEQTELPAKLHSSETGLSRLNYTPTSDLDYGTISCWGRNAIGVQKTPCVFQVVAAGRPFALQNCTISNQSSDSLHIECIEGFDGGLPQMFLLELVEVPALRLVRNLSLQHPPVQFFLDNLEPGTSYRIILFAANAKGRSEPVIVDDITFKGVAKYTGVSNVMNVPLSPVLAALTLTVAILFAVVCIVLATIYRRHASKNSSKKLKSAKSAHLTSTPIDCQIDSSAHHHHHHHHHHQTHDPNGIQTPLVDGSCGTLGRRSPQMAGEPPDGDETDPDVIPNQYERRPPKTTLPTPLFRSPSARLIHRNGGEHLLHEDERHCDGSSLASLTGSNSEVHHYSFKPSKQISYATLGRTNNSSGSVQSTLSPLSHQAMAVAPSSSTSATAMSTTLPLPSMVGGVGVGVSSLLGSPASQSQLGVTSTLNEYRFRPEVVTTSNRIQESCI</sequence>
<dbReference type="GO" id="GO:0016020">
    <property type="term" value="C:membrane"/>
    <property type="evidence" value="ECO:0007669"/>
    <property type="project" value="UniProtKB-SubCell"/>
</dbReference>
<evidence type="ECO:0000256" key="4">
    <source>
        <dbReference type="ARBA" id="ARBA00023136"/>
    </source>
</evidence>
<feature type="domain" description="Ig-like" evidence="8">
    <location>
        <begin position="249"/>
        <end position="344"/>
    </location>
</feature>
<evidence type="ECO:0000256" key="2">
    <source>
        <dbReference type="ARBA" id="ARBA00022692"/>
    </source>
</evidence>
<name>A0A8D8G6T1_CULPI</name>
<feature type="transmembrane region" description="Helical" evidence="7">
    <location>
        <begin position="756"/>
        <end position="779"/>
    </location>
</feature>
<dbReference type="InterPro" id="IPR003961">
    <property type="entry name" value="FN3_dom"/>
</dbReference>
<dbReference type="SMART" id="SM00409">
    <property type="entry name" value="IG"/>
    <property type="match status" value="5"/>
</dbReference>
<accession>A0A8D8G6T1</accession>
<dbReference type="PANTHER" id="PTHR23278:SF28">
    <property type="entry name" value="SIDESTEP IV, ISOFORM C"/>
    <property type="match status" value="1"/>
</dbReference>
<dbReference type="PROSITE" id="PS50835">
    <property type="entry name" value="IG_LIKE"/>
    <property type="match status" value="5"/>
</dbReference>
<evidence type="ECO:0000256" key="7">
    <source>
        <dbReference type="SAM" id="Phobius"/>
    </source>
</evidence>
<evidence type="ECO:0000259" key="8">
    <source>
        <dbReference type="PROSITE" id="PS50835"/>
    </source>
</evidence>
<dbReference type="SMART" id="SM00408">
    <property type="entry name" value="IGc2"/>
    <property type="match status" value="5"/>
</dbReference>
<feature type="transmembrane region" description="Helical" evidence="7">
    <location>
        <begin position="97"/>
        <end position="116"/>
    </location>
</feature>
<feature type="compositionally biased region" description="Low complexity" evidence="6">
    <location>
        <begin position="59"/>
        <end position="68"/>
    </location>
</feature>
<protein>
    <submittedName>
        <fullName evidence="10">Neural cell adhesion molecule 2</fullName>
    </submittedName>
</protein>
<evidence type="ECO:0000256" key="6">
    <source>
        <dbReference type="SAM" id="MobiDB-lite"/>
    </source>
</evidence>
<dbReference type="Pfam" id="PF13927">
    <property type="entry name" value="Ig_3"/>
    <property type="match status" value="2"/>
</dbReference>
<proteinExistence type="predicted"/>
<dbReference type="Pfam" id="PF07686">
    <property type="entry name" value="V-set"/>
    <property type="match status" value="1"/>
</dbReference>
<dbReference type="InterPro" id="IPR036116">
    <property type="entry name" value="FN3_sf"/>
</dbReference>
<dbReference type="InterPro" id="IPR013106">
    <property type="entry name" value="Ig_V-set"/>
</dbReference>
<dbReference type="EMBL" id="HBUE01331877">
    <property type="protein sequence ID" value="CAG6593754.1"/>
    <property type="molecule type" value="Transcribed_RNA"/>
</dbReference>
<feature type="domain" description="Fibronectin type-III" evidence="9">
    <location>
        <begin position="647"/>
        <end position="739"/>
    </location>
</feature>
<dbReference type="Gene3D" id="2.60.40.10">
    <property type="entry name" value="Immunoglobulins"/>
    <property type="match status" value="5"/>
</dbReference>
<dbReference type="EMBL" id="HBUE01225160">
    <property type="protein sequence ID" value="CAG6541679.1"/>
    <property type="molecule type" value="Transcribed_RNA"/>
</dbReference>
<feature type="domain" description="Ig-like" evidence="8">
    <location>
        <begin position="351"/>
        <end position="445"/>
    </location>
</feature>
<dbReference type="InterPro" id="IPR036179">
    <property type="entry name" value="Ig-like_dom_sf"/>
</dbReference>
<evidence type="ECO:0000256" key="3">
    <source>
        <dbReference type="ARBA" id="ARBA00022989"/>
    </source>
</evidence>
<reference evidence="10" key="1">
    <citation type="submission" date="2021-05" db="EMBL/GenBank/DDBJ databases">
        <authorList>
            <person name="Alioto T."/>
            <person name="Alioto T."/>
            <person name="Gomez Garrido J."/>
        </authorList>
    </citation>
    <scope>NUCLEOTIDE SEQUENCE</scope>
</reference>
<feature type="domain" description="Ig-like" evidence="8">
    <location>
        <begin position="563"/>
        <end position="622"/>
    </location>
</feature>
<feature type="domain" description="Ig-like" evidence="8">
    <location>
        <begin position="450"/>
        <end position="542"/>
    </location>
</feature>
<dbReference type="EMBL" id="HBUE01331879">
    <property type="protein sequence ID" value="CAG6593758.1"/>
    <property type="molecule type" value="Transcribed_RNA"/>
</dbReference>
<keyword evidence="2 7" id="KW-0812">Transmembrane</keyword>
<feature type="compositionally biased region" description="Basic and acidic residues" evidence="6">
    <location>
        <begin position="1"/>
        <end position="10"/>
    </location>
</feature>
<organism evidence="10">
    <name type="scientific">Culex pipiens</name>
    <name type="common">House mosquito</name>
    <dbReference type="NCBI Taxonomy" id="7175"/>
    <lineage>
        <taxon>Eukaryota</taxon>
        <taxon>Metazoa</taxon>
        <taxon>Ecdysozoa</taxon>
        <taxon>Arthropoda</taxon>
        <taxon>Hexapoda</taxon>
        <taxon>Insecta</taxon>
        <taxon>Pterygota</taxon>
        <taxon>Neoptera</taxon>
        <taxon>Endopterygota</taxon>
        <taxon>Diptera</taxon>
        <taxon>Nematocera</taxon>
        <taxon>Culicoidea</taxon>
        <taxon>Culicidae</taxon>
        <taxon>Culicinae</taxon>
        <taxon>Culicini</taxon>
        <taxon>Culex</taxon>
        <taxon>Culex</taxon>
    </lineage>
</organism>
<dbReference type="SUPFAM" id="SSF49265">
    <property type="entry name" value="Fibronectin type III"/>
    <property type="match status" value="1"/>
</dbReference>
<dbReference type="EMBL" id="HBUE01225161">
    <property type="protein sequence ID" value="CAG6541681.1"/>
    <property type="molecule type" value="Transcribed_RNA"/>
</dbReference>
<dbReference type="EMBL" id="HBUE01130365">
    <property type="protein sequence ID" value="CAG6496153.1"/>
    <property type="molecule type" value="Transcribed_RNA"/>
</dbReference>
<feature type="compositionally biased region" description="Basic residues" evidence="6">
    <location>
        <begin position="813"/>
        <end position="823"/>
    </location>
</feature>
<evidence type="ECO:0000259" key="9">
    <source>
        <dbReference type="PROSITE" id="PS50853"/>
    </source>
</evidence>
<dbReference type="AlphaFoldDB" id="A0A8D8G6T1"/>
<dbReference type="InterPro" id="IPR003599">
    <property type="entry name" value="Ig_sub"/>
</dbReference>
<feature type="compositionally biased region" description="Basic residues" evidence="6">
    <location>
        <begin position="19"/>
        <end position="28"/>
    </location>
</feature>
<dbReference type="PANTHER" id="PTHR23278">
    <property type="entry name" value="SIDESTEP PROTEIN"/>
    <property type="match status" value="1"/>
</dbReference>
<evidence type="ECO:0000256" key="1">
    <source>
        <dbReference type="ARBA" id="ARBA00004167"/>
    </source>
</evidence>
<dbReference type="SUPFAM" id="SSF48726">
    <property type="entry name" value="Immunoglobulin"/>
    <property type="match status" value="5"/>
</dbReference>
<keyword evidence="3 7" id="KW-1133">Transmembrane helix</keyword>
<dbReference type="InterPro" id="IPR007110">
    <property type="entry name" value="Ig-like_dom"/>
</dbReference>
<comment type="subcellular location">
    <subcellularLocation>
        <location evidence="1">Membrane</location>
        <topology evidence="1">Single-pass membrane protein</topology>
    </subcellularLocation>
</comment>
<dbReference type="PROSITE" id="PS50853">
    <property type="entry name" value="FN3"/>
    <property type="match status" value="1"/>
</dbReference>
<dbReference type="EMBL" id="HBUE01225163">
    <property type="protein sequence ID" value="CAG6541685.1"/>
    <property type="molecule type" value="Transcribed_RNA"/>
</dbReference>